<proteinExistence type="predicted"/>
<evidence type="ECO:0000313" key="3">
    <source>
        <dbReference type="Proteomes" id="UP000176413"/>
    </source>
</evidence>
<protein>
    <submittedName>
        <fullName evidence="2">Uncharacterized protein</fullName>
    </submittedName>
</protein>
<keyword evidence="1" id="KW-0812">Transmembrane</keyword>
<reference evidence="2 3" key="1">
    <citation type="journal article" date="2016" name="Nat. Commun.">
        <title>Thousands of microbial genomes shed light on interconnected biogeochemical processes in an aquifer system.</title>
        <authorList>
            <person name="Anantharaman K."/>
            <person name="Brown C.T."/>
            <person name="Hug L.A."/>
            <person name="Sharon I."/>
            <person name="Castelle C.J."/>
            <person name="Probst A.J."/>
            <person name="Thomas B.C."/>
            <person name="Singh A."/>
            <person name="Wilkins M.J."/>
            <person name="Karaoz U."/>
            <person name="Brodie E.L."/>
            <person name="Williams K.H."/>
            <person name="Hubbard S.S."/>
            <person name="Banfield J.F."/>
        </authorList>
    </citation>
    <scope>NUCLEOTIDE SEQUENCE [LARGE SCALE GENOMIC DNA]</scope>
</reference>
<dbReference type="EMBL" id="MFQA01000042">
    <property type="protein sequence ID" value="OGH68438.1"/>
    <property type="molecule type" value="Genomic_DNA"/>
</dbReference>
<dbReference type="Proteomes" id="UP000176413">
    <property type="component" value="Unassembled WGS sequence"/>
</dbReference>
<comment type="caution">
    <text evidence="2">The sequence shown here is derived from an EMBL/GenBank/DDBJ whole genome shotgun (WGS) entry which is preliminary data.</text>
</comment>
<organism evidence="2 3">
    <name type="scientific">Candidatus Magasanikbacteria bacterium RIFCSPHIGHO2_02_FULL_45_10</name>
    <dbReference type="NCBI Taxonomy" id="1798679"/>
    <lineage>
        <taxon>Bacteria</taxon>
        <taxon>Candidatus Magasanikiibacteriota</taxon>
    </lineage>
</organism>
<keyword evidence="1" id="KW-1133">Transmembrane helix</keyword>
<feature type="transmembrane region" description="Helical" evidence="1">
    <location>
        <begin position="12"/>
        <end position="33"/>
    </location>
</feature>
<gene>
    <name evidence="2" type="ORF">A3D53_03400</name>
</gene>
<name>A0A1F6MA43_9BACT</name>
<sequence length="185" mass="20788">MTNVQPIIQIGWLPAVIGIVSFLVTIGIAWGSLRTLVKHIGKTLDDEIKTDLKDVRERFSIVEDRVDTIWKDRLAPAHSPRQLNERGKNILETSGIKEIIDDKKTLLFQKIKTMGIKNPYDAESAILQIVKELPSHFPEIELGLKNGAFKAGANLDDVFLVAGVYLRNLIFNELGFSLEDLDKPK</sequence>
<evidence type="ECO:0000313" key="2">
    <source>
        <dbReference type="EMBL" id="OGH68438.1"/>
    </source>
</evidence>
<evidence type="ECO:0000256" key="1">
    <source>
        <dbReference type="SAM" id="Phobius"/>
    </source>
</evidence>
<accession>A0A1F6MA43</accession>
<dbReference type="AlphaFoldDB" id="A0A1F6MA43"/>
<keyword evidence="1" id="KW-0472">Membrane</keyword>